<keyword evidence="1" id="KW-0472">Membrane</keyword>
<keyword evidence="3" id="KW-1185">Reference proteome</keyword>
<keyword evidence="1" id="KW-1133">Transmembrane helix</keyword>
<evidence type="ECO:0000256" key="1">
    <source>
        <dbReference type="SAM" id="Phobius"/>
    </source>
</evidence>
<evidence type="ECO:0000313" key="3">
    <source>
        <dbReference type="Proteomes" id="UP001217089"/>
    </source>
</evidence>
<accession>A0ABQ9FX00</accession>
<proteinExistence type="predicted"/>
<organism evidence="2 3">
    <name type="scientific">Tegillarca granosa</name>
    <name type="common">Malaysian cockle</name>
    <name type="synonym">Anadara granosa</name>
    <dbReference type="NCBI Taxonomy" id="220873"/>
    <lineage>
        <taxon>Eukaryota</taxon>
        <taxon>Metazoa</taxon>
        <taxon>Spiralia</taxon>
        <taxon>Lophotrochozoa</taxon>
        <taxon>Mollusca</taxon>
        <taxon>Bivalvia</taxon>
        <taxon>Autobranchia</taxon>
        <taxon>Pteriomorphia</taxon>
        <taxon>Arcoida</taxon>
        <taxon>Arcoidea</taxon>
        <taxon>Arcidae</taxon>
        <taxon>Tegillarca</taxon>
    </lineage>
</organism>
<dbReference type="Proteomes" id="UP001217089">
    <property type="component" value="Unassembled WGS sequence"/>
</dbReference>
<dbReference type="EMBL" id="JARBDR010000018">
    <property type="protein sequence ID" value="KAJ8321774.1"/>
    <property type="molecule type" value="Genomic_DNA"/>
</dbReference>
<feature type="transmembrane region" description="Helical" evidence="1">
    <location>
        <begin position="12"/>
        <end position="31"/>
    </location>
</feature>
<name>A0ABQ9FX00_TEGGR</name>
<feature type="transmembrane region" description="Helical" evidence="1">
    <location>
        <begin position="94"/>
        <end position="112"/>
    </location>
</feature>
<protein>
    <submittedName>
        <fullName evidence="2">Uncharacterized protein</fullName>
    </submittedName>
</protein>
<keyword evidence="1" id="KW-0812">Transmembrane</keyword>
<comment type="caution">
    <text evidence="2">The sequence shown here is derived from an EMBL/GenBank/DDBJ whole genome shotgun (WGS) entry which is preliminary data.</text>
</comment>
<evidence type="ECO:0000313" key="2">
    <source>
        <dbReference type="EMBL" id="KAJ8321774.1"/>
    </source>
</evidence>
<reference evidence="2 3" key="1">
    <citation type="submission" date="2022-12" db="EMBL/GenBank/DDBJ databases">
        <title>Chromosome-level genome of Tegillarca granosa.</title>
        <authorList>
            <person name="Kim J."/>
        </authorList>
    </citation>
    <scope>NUCLEOTIDE SEQUENCE [LARGE SCALE GENOMIC DNA]</scope>
    <source>
        <strain evidence="2">Teg-2019</strain>
        <tissue evidence="2">Adductor muscle</tissue>
    </source>
</reference>
<sequence length="134" mass="14447">MEEAGWGKAPILLRIVIVTCVVSFVTLIIGYSTPLWFSHPGAIPINLYGLSGISKTIYVDHLGLWQACGGGHGCIGITVQIPAYLGATRAFESMGLIAMLFTLVFIVLFVWIPSFAGNNRIELAIIISSFVSCE</sequence>
<gene>
    <name evidence="2" type="ORF">KUTeg_000245</name>
</gene>